<dbReference type="AlphaFoldDB" id="A0A251UBH8"/>
<dbReference type="Gramene" id="mRNA:HanXRQr2_Chr07g0303001">
    <property type="protein sequence ID" value="CDS:HanXRQr2_Chr07g0303001.1"/>
    <property type="gene ID" value="HanXRQr2_Chr07g0303001"/>
</dbReference>
<proteinExistence type="predicted"/>
<dbReference type="Proteomes" id="UP000215914">
    <property type="component" value="Chromosome 7"/>
</dbReference>
<evidence type="ECO:0000313" key="3">
    <source>
        <dbReference type="Proteomes" id="UP000215914"/>
    </source>
</evidence>
<protein>
    <submittedName>
        <fullName evidence="2">Uncharacterized protein</fullName>
    </submittedName>
</protein>
<accession>A0A251UBH8</accession>
<dbReference type="EMBL" id="MNCJ02000322">
    <property type="protein sequence ID" value="KAF5799305.1"/>
    <property type="molecule type" value="Genomic_DNA"/>
</dbReference>
<gene>
    <name evidence="2" type="ORF">HannXRQ_Chr07g0195951</name>
    <name evidence="1" type="ORF">HanXRQr2_Chr07g0303001</name>
</gene>
<evidence type="ECO:0000313" key="2">
    <source>
        <dbReference type="EMBL" id="OTG20698.1"/>
    </source>
</evidence>
<dbReference type="EMBL" id="CM007896">
    <property type="protein sequence ID" value="OTG20698.1"/>
    <property type="molecule type" value="Genomic_DNA"/>
</dbReference>
<reference evidence="1" key="3">
    <citation type="submission" date="2020-06" db="EMBL/GenBank/DDBJ databases">
        <title>Helianthus annuus Genome sequencing and assembly Release 2.</title>
        <authorList>
            <person name="Gouzy J."/>
            <person name="Langlade N."/>
            <person name="Munos S."/>
        </authorList>
    </citation>
    <scope>NUCLEOTIDE SEQUENCE</scope>
    <source>
        <tissue evidence="1">Leaves</tissue>
    </source>
</reference>
<name>A0A251UBH8_HELAN</name>
<reference evidence="1 3" key="1">
    <citation type="journal article" date="2017" name="Nature">
        <title>The sunflower genome provides insights into oil metabolism, flowering and Asterid evolution.</title>
        <authorList>
            <person name="Badouin H."/>
            <person name="Gouzy J."/>
            <person name="Grassa C.J."/>
            <person name="Murat F."/>
            <person name="Staton S.E."/>
            <person name="Cottret L."/>
            <person name="Lelandais-Briere C."/>
            <person name="Owens G.L."/>
            <person name="Carrere S."/>
            <person name="Mayjonade B."/>
            <person name="Legrand L."/>
            <person name="Gill N."/>
            <person name="Kane N.C."/>
            <person name="Bowers J.E."/>
            <person name="Hubner S."/>
            <person name="Bellec A."/>
            <person name="Berard A."/>
            <person name="Berges H."/>
            <person name="Blanchet N."/>
            <person name="Boniface M.C."/>
            <person name="Brunel D."/>
            <person name="Catrice O."/>
            <person name="Chaidir N."/>
            <person name="Claudel C."/>
            <person name="Donnadieu C."/>
            <person name="Faraut T."/>
            <person name="Fievet G."/>
            <person name="Helmstetter N."/>
            <person name="King M."/>
            <person name="Knapp S.J."/>
            <person name="Lai Z."/>
            <person name="Le Paslier M.C."/>
            <person name="Lippi Y."/>
            <person name="Lorenzon L."/>
            <person name="Mandel J.R."/>
            <person name="Marage G."/>
            <person name="Marchand G."/>
            <person name="Marquand E."/>
            <person name="Bret-Mestries E."/>
            <person name="Morien E."/>
            <person name="Nambeesan S."/>
            <person name="Nguyen T."/>
            <person name="Pegot-Espagnet P."/>
            <person name="Pouilly N."/>
            <person name="Raftis F."/>
            <person name="Sallet E."/>
            <person name="Schiex T."/>
            <person name="Thomas J."/>
            <person name="Vandecasteele C."/>
            <person name="Vares D."/>
            <person name="Vear F."/>
            <person name="Vautrin S."/>
            <person name="Crespi M."/>
            <person name="Mangin B."/>
            <person name="Burke J.M."/>
            <person name="Salse J."/>
            <person name="Munos S."/>
            <person name="Vincourt P."/>
            <person name="Rieseberg L.H."/>
            <person name="Langlade N.B."/>
        </authorList>
    </citation>
    <scope>NUCLEOTIDE SEQUENCE [LARGE SCALE GENOMIC DNA]</scope>
    <source>
        <strain evidence="3">cv. SF193</strain>
        <tissue evidence="1">Leaves</tissue>
    </source>
</reference>
<reference evidence="2" key="2">
    <citation type="submission" date="2017-02" db="EMBL/GenBank/DDBJ databases">
        <title>Sunflower complete genome.</title>
        <authorList>
            <person name="Langlade N."/>
            <person name="Munos S."/>
        </authorList>
    </citation>
    <scope>NUCLEOTIDE SEQUENCE [LARGE SCALE GENOMIC DNA]</scope>
    <source>
        <tissue evidence="2">Leaves</tissue>
    </source>
</reference>
<dbReference type="InParanoid" id="A0A251UBH8"/>
<evidence type="ECO:0000313" key="1">
    <source>
        <dbReference type="EMBL" id="KAF5799305.1"/>
    </source>
</evidence>
<keyword evidence="3" id="KW-1185">Reference proteome</keyword>
<sequence>MIKRKVVKKEFNSIIKTRVTSFSLPPYIINSSSSHLILTLQGENHQIRVNRSNLRKTTVVPGFAVTAAVINSRTQVLARVSVAVSGRNRW</sequence>
<organism evidence="2 3">
    <name type="scientific">Helianthus annuus</name>
    <name type="common">Common sunflower</name>
    <dbReference type="NCBI Taxonomy" id="4232"/>
    <lineage>
        <taxon>Eukaryota</taxon>
        <taxon>Viridiplantae</taxon>
        <taxon>Streptophyta</taxon>
        <taxon>Embryophyta</taxon>
        <taxon>Tracheophyta</taxon>
        <taxon>Spermatophyta</taxon>
        <taxon>Magnoliopsida</taxon>
        <taxon>eudicotyledons</taxon>
        <taxon>Gunneridae</taxon>
        <taxon>Pentapetalae</taxon>
        <taxon>asterids</taxon>
        <taxon>campanulids</taxon>
        <taxon>Asterales</taxon>
        <taxon>Asteraceae</taxon>
        <taxon>Asteroideae</taxon>
        <taxon>Heliantheae alliance</taxon>
        <taxon>Heliantheae</taxon>
        <taxon>Helianthus</taxon>
    </lineage>
</organism>